<evidence type="ECO:0000259" key="1">
    <source>
        <dbReference type="Pfam" id="PF01636"/>
    </source>
</evidence>
<accession>A0A4Q7XA30</accession>
<dbReference type="EMBL" id="SHKR01000011">
    <property type="protein sequence ID" value="RZU19663.1"/>
    <property type="molecule type" value="Genomic_DNA"/>
</dbReference>
<dbReference type="Gene3D" id="1.20.58.840">
    <property type="match status" value="1"/>
</dbReference>
<comment type="caution">
    <text evidence="2">The sequence shown here is derived from an EMBL/GenBank/DDBJ whole genome shotgun (WGS) entry which is preliminary data.</text>
</comment>
<sequence>MLAGVGETLLRKWLLADFGLEVVELTPVAYGADIAAQVWKAGTATNTYAVKWSAAGTNTGHQVAAFLADSGLPGVPELIRTTEGGLWSVHAKKRLTITPWIDGVRAAQSGLTDEQWSEYGALIRRVHDSEPPHRLRDALPKHSHIDARTPAIAEEVGERLETPEGEVEEELAAVWKQFAYVIADLKNNRPPAPEGPRVICHGDPHLGNVLVDASLHLIDWDDVIYAPREQDLMFMLGGMGDVGPTTSSQLEAFLKGYGPHQIDQDAVHYYRHVRAFEDVIGWAHQAITGPDESYALAVVKGILNHGLAALAVSAEH</sequence>
<evidence type="ECO:0000313" key="3">
    <source>
        <dbReference type="Proteomes" id="UP000292027"/>
    </source>
</evidence>
<organism evidence="2 3">
    <name type="scientific">Kribbella rubisoli</name>
    <dbReference type="NCBI Taxonomy" id="3075929"/>
    <lineage>
        <taxon>Bacteria</taxon>
        <taxon>Bacillati</taxon>
        <taxon>Actinomycetota</taxon>
        <taxon>Actinomycetes</taxon>
        <taxon>Propionibacteriales</taxon>
        <taxon>Kribbellaceae</taxon>
        <taxon>Kribbella</taxon>
    </lineage>
</organism>
<evidence type="ECO:0000313" key="2">
    <source>
        <dbReference type="EMBL" id="RZU19663.1"/>
    </source>
</evidence>
<feature type="domain" description="Aminoglycoside phosphotransferase" evidence="1">
    <location>
        <begin position="57"/>
        <end position="262"/>
    </location>
</feature>
<dbReference type="AlphaFoldDB" id="A0A4Q7XA30"/>
<dbReference type="SUPFAM" id="SSF56112">
    <property type="entry name" value="Protein kinase-like (PK-like)"/>
    <property type="match status" value="1"/>
</dbReference>
<name>A0A4Q7XA30_9ACTN</name>
<reference evidence="2 3" key="1">
    <citation type="journal article" date="2015" name="Stand. Genomic Sci.">
        <title>Genomic Encyclopedia of Bacterial and Archaeal Type Strains, Phase III: the genomes of soil and plant-associated and newly described type strains.</title>
        <authorList>
            <person name="Whitman W.B."/>
            <person name="Woyke T."/>
            <person name="Klenk H.P."/>
            <person name="Zhou Y."/>
            <person name="Lilburn T.G."/>
            <person name="Beck B.J."/>
            <person name="De Vos P."/>
            <person name="Vandamme P."/>
            <person name="Eisen J.A."/>
            <person name="Garrity G."/>
            <person name="Hugenholtz P."/>
            <person name="Kyrpides N.C."/>
        </authorList>
    </citation>
    <scope>NUCLEOTIDE SEQUENCE [LARGE SCALE GENOMIC DNA]</scope>
    <source>
        <strain evidence="2 3">VKM Ac-2540</strain>
    </source>
</reference>
<dbReference type="Proteomes" id="UP000292027">
    <property type="component" value="Unassembled WGS sequence"/>
</dbReference>
<dbReference type="InterPro" id="IPR011009">
    <property type="entry name" value="Kinase-like_dom_sf"/>
</dbReference>
<dbReference type="Gene3D" id="3.30.200.20">
    <property type="entry name" value="Phosphorylase Kinase, domain 1"/>
    <property type="match status" value="1"/>
</dbReference>
<keyword evidence="3" id="KW-1185">Reference proteome</keyword>
<gene>
    <name evidence="2" type="ORF">EV645_1880</name>
</gene>
<dbReference type="InterPro" id="IPR002575">
    <property type="entry name" value="Aminoglycoside_PTrfase"/>
</dbReference>
<dbReference type="Pfam" id="PF01636">
    <property type="entry name" value="APH"/>
    <property type="match status" value="1"/>
</dbReference>
<dbReference type="Gene3D" id="1.10.510.10">
    <property type="entry name" value="Transferase(Phosphotransferase) domain 1"/>
    <property type="match status" value="1"/>
</dbReference>
<proteinExistence type="predicted"/>
<protein>
    <submittedName>
        <fullName evidence="2">Spectinomycin phosphotransferase</fullName>
    </submittedName>
</protein>